<accession>A0ABY4B6K0</accession>
<evidence type="ECO:0000313" key="2">
    <source>
        <dbReference type="Proteomes" id="UP000831390"/>
    </source>
</evidence>
<dbReference type="Proteomes" id="UP000831390">
    <property type="component" value="Chromosome"/>
</dbReference>
<keyword evidence="2" id="KW-1185">Reference proteome</keyword>
<dbReference type="SUPFAM" id="SSF47240">
    <property type="entry name" value="Ferritin-like"/>
    <property type="match status" value="1"/>
</dbReference>
<proteinExistence type="predicted"/>
<evidence type="ECO:0000313" key="1">
    <source>
        <dbReference type="EMBL" id="UOE34792.1"/>
    </source>
</evidence>
<dbReference type="EMBL" id="CP094534">
    <property type="protein sequence ID" value="UOE34792.1"/>
    <property type="molecule type" value="Genomic_DNA"/>
</dbReference>
<dbReference type="RefSeq" id="WP_243516101.1">
    <property type="nucleotide sequence ID" value="NZ_CP094534.1"/>
</dbReference>
<sequence>MNFFQIIDQLAAVDPDVLDRFDSRRAVFNSLGSVAKRTALAATPLFVGALFQKAYAGTKSTPAEVLNYALTLELLEADYYRLFLAAGTLPAGADTAAITQIKKHEDAHVALLTSAIRAAGGTPVTGSPTAGVRFKPSAFPATYAGQLQVAQVLEDAGVRAYKGRAAELVGTTLLTTALQIHSVEARHAAHIRRMRGQQPWVSNGDDLAAHPVYSSGVTATPSTTVTTAGGTFGIPAYTAPSPAENNIVQVGLPITTAFGTTAPNYPYSPANAAAAFDEYLQAAEVLDASRAGGLLA</sequence>
<reference evidence="1 2" key="1">
    <citation type="submission" date="2022-03" db="EMBL/GenBank/DDBJ databases">
        <title>Hymenobactersp. isolated from the air.</title>
        <authorList>
            <person name="Won M."/>
            <person name="Kwon S.-W."/>
        </authorList>
    </citation>
    <scope>NUCLEOTIDE SEQUENCE [LARGE SCALE GENOMIC DNA]</scope>
    <source>
        <strain evidence="1 2">KACC 22596</strain>
    </source>
</reference>
<dbReference type="CDD" id="cd00657">
    <property type="entry name" value="Ferritin_like"/>
    <property type="match status" value="1"/>
</dbReference>
<name>A0ABY4B6K0_9BACT</name>
<dbReference type="InterPro" id="IPR009078">
    <property type="entry name" value="Ferritin-like_SF"/>
</dbReference>
<organism evidence="1 2">
    <name type="scientific">Hymenobacter monticola</name>
    <dbReference type="NCBI Taxonomy" id="1705399"/>
    <lineage>
        <taxon>Bacteria</taxon>
        <taxon>Pseudomonadati</taxon>
        <taxon>Bacteroidota</taxon>
        <taxon>Cytophagia</taxon>
        <taxon>Cytophagales</taxon>
        <taxon>Hymenobacteraceae</taxon>
        <taxon>Hymenobacter</taxon>
    </lineage>
</organism>
<dbReference type="Pfam" id="PF13668">
    <property type="entry name" value="Ferritin_2"/>
    <property type="match status" value="1"/>
</dbReference>
<protein>
    <submittedName>
        <fullName evidence="1">Ferritin-like domain-containing protein</fullName>
    </submittedName>
</protein>
<gene>
    <name evidence="1" type="ORF">MTP16_03850</name>
</gene>